<feature type="transmembrane region" description="Helical" evidence="1">
    <location>
        <begin position="6"/>
        <end position="31"/>
    </location>
</feature>
<comment type="caution">
    <text evidence="2">The sequence shown here is derived from an EMBL/GenBank/DDBJ whole genome shotgun (WGS) entry which is preliminary data.</text>
</comment>
<sequence>MSSSYLYVSTFHLCFLKLVLLTGPFVFALVLRRERLTTVQRTVCRETLFLGVNSNSHLFCRPHTPTLALPRHTRCTHTAENLLLPAFGLNPLPPST</sequence>
<name>A0AAW0AK91_9AGAR</name>
<protein>
    <recommendedName>
        <fullName evidence="4">Secreted protein</fullName>
    </recommendedName>
</protein>
<accession>A0AAW0AK91</accession>
<keyword evidence="1" id="KW-0472">Membrane</keyword>
<keyword evidence="1" id="KW-1133">Transmembrane helix</keyword>
<dbReference type="Proteomes" id="UP001362999">
    <property type="component" value="Unassembled WGS sequence"/>
</dbReference>
<keyword evidence="3" id="KW-1185">Reference proteome</keyword>
<proteinExistence type="predicted"/>
<gene>
    <name evidence="2" type="ORF">R3P38DRAFT_3009058</name>
</gene>
<evidence type="ECO:0000313" key="3">
    <source>
        <dbReference type="Proteomes" id="UP001362999"/>
    </source>
</evidence>
<dbReference type="EMBL" id="JAWWNJ010000061">
    <property type="protein sequence ID" value="KAK7013135.1"/>
    <property type="molecule type" value="Genomic_DNA"/>
</dbReference>
<evidence type="ECO:0000313" key="2">
    <source>
        <dbReference type="EMBL" id="KAK7013135.1"/>
    </source>
</evidence>
<dbReference type="AlphaFoldDB" id="A0AAW0AK91"/>
<reference evidence="2 3" key="1">
    <citation type="journal article" date="2024" name="J Genomics">
        <title>Draft genome sequencing and assembly of Favolaschia claudopus CIRM-BRFM 2984 isolated from oak limbs.</title>
        <authorList>
            <person name="Navarro D."/>
            <person name="Drula E."/>
            <person name="Chaduli D."/>
            <person name="Cazenave R."/>
            <person name="Ahrendt S."/>
            <person name="Wang J."/>
            <person name="Lipzen A."/>
            <person name="Daum C."/>
            <person name="Barry K."/>
            <person name="Grigoriev I.V."/>
            <person name="Favel A."/>
            <person name="Rosso M.N."/>
            <person name="Martin F."/>
        </authorList>
    </citation>
    <scope>NUCLEOTIDE SEQUENCE [LARGE SCALE GENOMIC DNA]</scope>
    <source>
        <strain evidence="2 3">CIRM-BRFM 2984</strain>
    </source>
</reference>
<keyword evidence="1" id="KW-0812">Transmembrane</keyword>
<evidence type="ECO:0008006" key="4">
    <source>
        <dbReference type="Google" id="ProtNLM"/>
    </source>
</evidence>
<evidence type="ECO:0000256" key="1">
    <source>
        <dbReference type="SAM" id="Phobius"/>
    </source>
</evidence>
<organism evidence="2 3">
    <name type="scientific">Favolaschia claudopus</name>
    <dbReference type="NCBI Taxonomy" id="2862362"/>
    <lineage>
        <taxon>Eukaryota</taxon>
        <taxon>Fungi</taxon>
        <taxon>Dikarya</taxon>
        <taxon>Basidiomycota</taxon>
        <taxon>Agaricomycotina</taxon>
        <taxon>Agaricomycetes</taxon>
        <taxon>Agaricomycetidae</taxon>
        <taxon>Agaricales</taxon>
        <taxon>Marasmiineae</taxon>
        <taxon>Mycenaceae</taxon>
        <taxon>Favolaschia</taxon>
    </lineage>
</organism>